<feature type="non-terminal residue" evidence="1">
    <location>
        <position position="1"/>
    </location>
</feature>
<evidence type="ECO:0000313" key="1">
    <source>
        <dbReference type="EMBL" id="GIQ90026.1"/>
    </source>
</evidence>
<gene>
    <name evidence="1" type="ORF">KIPB_012669</name>
</gene>
<evidence type="ECO:0000313" key="2">
    <source>
        <dbReference type="Proteomes" id="UP000265618"/>
    </source>
</evidence>
<dbReference type="EMBL" id="BDIP01005688">
    <property type="protein sequence ID" value="GIQ90026.1"/>
    <property type="molecule type" value="Genomic_DNA"/>
</dbReference>
<keyword evidence="2" id="KW-1185">Reference proteome</keyword>
<accession>A0A9K3GPP7</accession>
<organism evidence="1 2">
    <name type="scientific">Kipferlia bialata</name>
    <dbReference type="NCBI Taxonomy" id="797122"/>
    <lineage>
        <taxon>Eukaryota</taxon>
        <taxon>Metamonada</taxon>
        <taxon>Carpediemonas-like organisms</taxon>
        <taxon>Kipferlia</taxon>
    </lineage>
</organism>
<dbReference type="AlphaFoldDB" id="A0A9K3GPP7"/>
<name>A0A9K3GPP7_9EUKA</name>
<proteinExistence type="predicted"/>
<reference evidence="1 2" key="1">
    <citation type="journal article" date="2018" name="PLoS ONE">
        <title>The draft genome of Kipferlia bialata reveals reductive genome evolution in fornicate parasites.</title>
        <authorList>
            <person name="Tanifuji G."/>
            <person name="Takabayashi S."/>
            <person name="Kume K."/>
            <person name="Takagi M."/>
            <person name="Nakayama T."/>
            <person name="Kamikawa R."/>
            <person name="Inagaki Y."/>
            <person name="Hashimoto T."/>
        </authorList>
    </citation>
    <scope>NUCLEOTIDE SEQUENCE [LARGE SCALE GENOMIC DNA]</scope>
    <source>
        <strain evidence="1">NY0173</strain>
    </source>
</reference>
<comment type="caution">
    <text evidence="1">The sequence shown here is derived from an EMBL/GenBank/DDBJ whole genome shotgun (WGS) entry which is preliminary data.</text>
</comment>
<sequence>VDIQHEDWAEPKNIRYWGAGKNSMFKPDREGVWTVTVQHGDRLMYNPYKEDGIDNWAPHSVTHNIVSVTHEVMVLPLTSMEPSVEPKTVPVTVKDLDYLVLGCRYAIPPIDMPTLASLYEGESGENTEDLCLRVLFRPAGSDDKWARTTCVEMEAGQTTFLTVTGMYAESEYEMKHEYVRVVRPQPWDEGYEFNTLTTQAMYIEPENDATSVVAPALSTYTTRPLPEAVEECMFKGGIVQQPQYVESDEGISTEDEYLMWSALLRGPVAHYSLCMVTDMAGKLMYYIPHHDGAFRHSRPLTGIMSRPAGRGHWFMDASGGSSMNPGLSKSTTSGTFAEVDEEGVPIWTLNVWAVNDMLFEYGFKHISQTIGHHDIVRYVW</sequence>
<protein>
    <submittedName>
        <fullName evidence="1">Uncharacterized protein</fullName>
    </submittedName>
</protein>
<dbReference type="Proteomes" id="UP000265618">
    <property type="component" value="Unassembled WGS sequence"/>
</dbReference>